<sequence length="253" mass="28360">MTTQLEPSLSLNSVHKFLCTSRATQANVALCRNTSFALQNGLATYGKLPVKLSTLEILQIQTPLNYNKLTSNTTPFSDIPQRDAHSNSPSVQDTPMPMSYYIEVLLSLSKAVKNPTTESKFNLPGRHIDPVLLPKQIPSSNTLSDPKETSKLSSASMVRQPRQKMTLTECARKMERSYRGIARHASEISDTFRELDTSRVHKRERTVTATDTVDQKSTKKGQKLNQLVLLVLGQPLQNLLHFQNSLLNLHGRY</sequence>
<feature type="region of interest" description="Disordered" evidence="1">
    <location>
        <begin position="72"/>
        <end position="93"/>
    </location>
</feature>
<dbReference type="HOGENOM" id="CLU_1098695_0_0_1"/>
<accession>F4RD23</accession>
<feature type="region of interest" description="Disordered" evidence="1">
    <location>
        <begin position="132"/>
        <end position="164"/>
    </location>
</feature>
<keyword evidence="3" id="KW-1185">Reference proteome</keyword>
<dbReference type="KEGG" id="mlr:MELLADRAFT_103940"/>
<dbReference type="AlphaFoldDB" id="F4RD23"/>
<name>F4RD23_MELLP</name>
<evidence type="ECO:0000313" key="3">
    <source>
        <dbReference type="Proteomes" id="UP000001072"/>
    </source>
</evidence>
<gene>
    <name evidence="2" type="ORF">MELLADRAFT_103940</name>
</gene>
<dbReference type="EMBL" id="GL883096">
    <property type="protein sequence ID" value="EGG09825.1"/>
    <property type="molecule type" value="Genomic_DNA"/>
</dbReference>
<dbReference type="GeneID" id="18922120"/>
<dbReference type="InParanoid" id="F4RD23"/>
<evidence type="ECO:0000313" key="2">
    <source>
        <dbReference type="EMBL" id="EGG09825.1"/>
    </source>
</evidence>
<proteinExistence type="predicted"/>
<dbReference type="Proteomes" id="UP000001072">
    <property type="component" value="Unassembled WGS sequence"/>
</dbReference>
<reference evidence="3" key="1">
    <citation type="journal article" date="2011" name="Proc. Natl. Acad. Sci. U.S.A.">
        <title>Obligate biotrophy features unraveled by the genomic analysis of rust fungi.</title>
        <authorList>
            <person name="Duplessis S."/>
            <person name="Cuomo C.A."/>
            <person name="Lin Y.-C."/>
            <person name="Aerts A."/>
            <person name="Tisserant E."/>
            <person name="Veneault-Fourrey C."/>
            <person name="Joly D.L."/>
            <person name="Hacquard S."/>
            <person name="Amselem J."/>
            <person name="Cantarel B.L."/>
            <person name="Chiu R."/>
            <person name="Coutinho P.M."/>
            <person name="Feau N."/>
            <person name="Field M."/>
            <person name="Frey P."/>
            <person name="Gelhaye E."/>
            <person name="Goldberg J."/>
            <person name="Grabherr M.G."/>
            <person name="Kodira C.D."/>
            <person name="Kohler A."/>
            <person name="Kuees U."/>
            <person name="Lindquist E.A."/>
            <person name="Lucas S.M."/>
            <person name="Mago R."/>
            <person name="Mauceli E."/>
            <person name="Morin E."/>
            <person name="Murat C."/>
            <person name="Pangilinan J.L."/>
            <person name="Park R."/>
            <person name="Pearson M."/>
            <person name="Quesneville H."/>
            <person name="Rouhier N."/>
            <person name="Sakthikumar S."/>
            <person name="Salamov A.A."/>
            <person name="Schmutz J."/>
            <person name="Selles B."/>
            <person name="Shapiro H."/>
            <person name="Tanguay P."/>
            <person name="Tuskan G.A."/>
            <person name="Henrissat B."/>
            <person name="Van de Peer Y."/>
            <person name="Rouze P."/>
            <person name="Ellis J.G."/>
            <person name="Dodds P.N."/>
            <person name="Schein J.E."/>
            <person name="Zhong S."/>
            <person name="Hamelin R.C."/>
            <person name="Grigoriev I.V."/>
            <person name="Szabo L.J."/>
            <person name="Martin F."/>
        </authorList>
    </citation>
    <scope>NUCLEOTIDE SEQUENCE [LARGE SCALE GENOMIC DNA]</scope>
    <source>
        <strain evidence="3">98AG31 / pathotype 3-4-7</strain>
    </source>
</reference>
<dbReference type="VEuPathDB" id="FungiDB:MELLADRAFT_103940"/>
<protein>
    <submittedName>
        <fullName evidence="2">Uncharacterized protein</fullName>
    </submittedName>
</protein>
<dbReference type="RefSeq" id="XP_007406879.1">
    <property type="nucleotide sequence ID" value="XM_007406817.1"/>
</dbReference>
<evidence type="ECO:0000256" key="1">
    <source>
        <dbReference type="SAM" id="MobiDB-lite"/>
    </source>
</evidence>
<organism evidence="3">
    <name type="scientific">Melampsora larici-populina (strain 98AG31 / pathotype 3-4-7)</name>
    <name type="common">Poplar leaf rust fungus</name>
    <dbReference type="NCBI Taxonomy" id="747676"/>
    <lineage>
        <taxon>Eukaryota</taxon>
        <taxon>Fungi</taxon>
        <taxon>Dikarya</taxon>
        <taxon>Basidiomycota</taxon>
        <taxon>Pucciniomycotina</taxon>
        <taxon>Pucciniomycetes</taxon>
        <taxon>Pucciniales</taxon>
        <taxon>Melampsoraceae</taxon>
        <taxon>Melampsora</taxon>
    </lineage>
</organism>